<organism evidence="2 3">
    <name type="scientific">Hibiscus sabdariffa</name>
    <name type="common">roselle</name>
    <dbReference type="NCBI Taxonomy" id="183260"/>
    <lineage>
        <taxon>Eukaryota</taxon>
        <taxon>Viridiplantae</taxon>
        <taxon>Streptophyta</taxon>
        <taxon>Embryophyta</taxon>
        <taxon>Tracheophyta</taxon>
        <taxon>Spermatophyta</taxon>
        <taxon>Magnoliopsida</taxon>
        <taxon>eudicotyledons</taxon>
        <taxon>Gunneridae</taxon>
        <taxon>Pentapetalae</taxon>
        <taxon>rosids</taxon>
        <taxon>malvids</taxon>
        <taxon>Malvales</taxon>
        <taxon>Malvaceae</taxon>
        <taxon>Malvoideae</taxon>
        <taxon>Hibiscus</taxon>
    </lineage>
</organism>
<evidence type="ECO:0000313" key="2">
    <source>
        <dbReference type="EMBL" id="KAK8485579.1"/>
    </source>
</evidence>
<keyword evidence="3" id="KW-1185">Reference proteome</keyword>
<accession>A0ABR1ZXX1</accession>
<comment type="caution">
    <text evidence="2">The sequence shown here is derived from an EMBL/GenBank/DDBJ whole genome shotgun (WGS) entry which is preliminary data.</text>
</comment>
<feature type="transmembrane region" description="Helical" evidence="1">
    <location>
        <begin position="27"/>
        <end position="49"/>
    </location>
</feature>
<keyword evidence="1" id="KW-1133">Transmembrane helix</keyword>
<dbReference type="Proteomes" id="UP001472677">
    <property type="component" value="Unassembled WGS sequence"/>
</dbReference>
<proteinExistence type="predicted"/>
<evidence type="ECO:0000256" key="1">
    <source>
        <dbReference type="SAM" id="Phobius"/>
    </source>
</evidence>
<dbReference type="EMBL" id="JBBPBM010001273">
    <property type="protein sequence ID" value="KAK8485579.1"/>
    <property type="molecule type" value="Genomic_DNA"/>
</dbReference>
<keyword evidence="1" id="KW-0472">Membrane</keyword>
<keyword evidence="1" id="KW-0812">Transmembrane</keyword>
<name>A0ABR1ZXX1_9ROSI</name>
<protein>
    <submittedName>
        <fullName evidence="2">Uncharacterized protein</fullName>
    </submittedName>
</protein>
<evidence type="ECO:0000313" key="3">
    <source>
        <dbReference type="Proteomes" id="UP001472677"/>
    </source>
</evidence>
<sequence length="90" mass="10504">MWCEPVKVLTRSTEPVGSAAGFRKKMWLIWFMLELMAIKGPEYTGVCWFRVMMVSGRQRVGELVAELVRAWEKIWENRNFKAHVGWLTAA</sequence>
<gene>
    <name evidence="2" type="ORF">V6N12_036924</name>
</gene>
<reference evidence="2 3" key="1">
    <citation type="journal article" date="2024" name="G3 (Bethesda)">
        <title>Genome assembly of Hibiscus sabdariffa L. provides insights into metabolisms of medicinal natural products.</title>
        <authorList>
            <person name="Kim T."/>
        </authorList>
    </citation>
    <scope>NUCLEOTIDE SEQUENCE [LARGE SCALE GENOMIC DNA]</scope>
    <source>
        <strain evidence="2">TK-2024</strain>
        <tissue evidence="2">Old leaves</tissue>
    </source>
</reference>